<name>A0A0E4HAX4_9BACL</name>
<dbReference type="CDD" id="cd04301">
    <property type="entry name" value="NAT_SF"/>
    <property type="match status" value="1"/>
</dbReference>
<dbReference type="PANTHER" id="PTHR43877:SF2">
    <property type="entry name" value="AMINOALKYLPHOSPHONATE N-ACETYLTRANSFERASE-RELATED"/>
    <property type="match status" value="1"/>
</dbReference>
<evidence type="ECO:0000313" key="5">
    <source>
        <dbReference type="Proteomes" id="UP000033163"/>
    </source>
</evidence>
<dbReference type="InterPro" id="IPR008125">
    <property type="entry name" value="Streptothricin_AcTrfase"/>
</dbReference>
<organism evidence="4 5">
    <name type="scientific">Paenibacillus riograndensis SBR5</name>
    <dbReference type="NCBI Taxonomy" id="1073571"/>
    <lineage>
        <taxon>Bacteria</taxon>
        <taxon>Bacillati</taxon>
        <taxon>Bacillota</taxon>
        <taxon>Bacilli</taxon>
        <taxon>Bacillales</taxon>
        <taxon>Paenibacillaceae</taxon>
        <taxon>Paenibacillus</taxon>
        <taxon>Paenibacillus sonchi group</taxon>
    </lineage>
</organism>
<keyword evidence="2" id="KW-0012">Acyltransferase</keyword>
<dbReference type="PANTHER" id="PTHR43877">
    <property type="entry name" value="AMINOALKYLPHOSPHONATE N-ACETYLTRANSFERASE-RELATED-RELATED"/>
    <property type="match status" value="1"/>
</dbReference>
<dbReference type="GO" id="GO:0016747">
    <property type="term" value="F:acyltransferase activity, transferring groups other than amino-acyl groups"/>
    <property type="evidence" value="ECO:0007669"/>
    <property type="project" value="InterPro"/>
</dbReference>
<dbReference type="Pfam" id="PF00583">
    <property type="entry name" value="Acetyltransf_1"/>
    <property type="match status" value="1"/>
</dbReference>
<keyword evidence="1 4" id="KW-0808">Transferase</keyword>
<evidence type="ECO:0000313" key="4">
    <source>
        <dbReference type="EMBL" id="CQR52709.1"/>
    </source>
</evidence>
<dbReference type="InterPro" id="IPR000182">
    <property type="entry name" value="GNAT_dom"/>
</dbReference>
<dbReference type="KEGG" id="pri:PRIO_0963"/>
<gene>
    <name evidence="4" type="ORF">PRIO_0963</name>
</gene>
<dbReference type="EMBL" id="LN831776">
    <property type="protein sequence ID" value="CQR52709.1"/>
    <property type="molecule type" value="Genomic_DNA"/>
</dbReference>
<sequence>MDREETRRPLDADSSEFLDISIREMTAEDQGCWTDMDDSFIVDSALVLSFIASQFTYTVEDIPIYEKRYLEETPEQADEIDDSEYINNPDQVVYLAFAEQQAVGRIVLKKNWNRYALIDMIQVDKPFRRHGIGRQLMEQAKCWALERGLPGVMLETQSINVRACRFYESCGFVIGGFDQYVYKGIPAVSGEVAVYWYLHFE</sequence>
<accession>A0A0E4HAX4</accession>
<dbReference type="HOGENOM" id="CLU_095996_1_1_9"/>
<dbReference type="Proteomes" id="UP000033163">
    <property type="component" value="Chromosome I"/>
</dbReference>
<dbReference type="InterPro" id="IPR016181">
    <property type="entry name" value="Acyl_CoA_acyltransferase"/>
</dbReference>
<dbReference type="Gene3D" id="3.40.630.30">
    <property type="match status" value="1"/>
</dbReference>
<protein>
    <submittedName>
        <fullName evidence="4">Streptothricin acetyltransferase</fullName>
    </submittedName>
</protein>
<reference evidence="5" key="1">
    <citation type="submission" date="2015-03" db="EMBL/GenBank/DDBJ databases">
        <authorList>
            <person name="Wibberg D."/>
        </authorList>
    </citation>
    <scope>NUCLEOTIDE SEQUENCE [LARGE SCALE GENOMIC DNA]</scope>
</reference>
<feature type="domain" description="N-acetyltransferase" evidence="3">
    <location>
        <begin position="52"/>
        <end position="201"/>
    </location>
</feature>
<dbReference type="AlphaFoldDB" id="A0A0E4HAX4"/>
<evidence type="ECO:0000256" key="2">
    <source>
        <dbReference type="ARBA" id="ARBA00023315"/>
    </source>
</evidence>
<dbReference type="PATRIC" id="fig|1073571.4.peg.1005"/>
<dbReference type="InterPro" id="IPR050832">
    <property type="entry name" value="Bact_Acetyltransf"/>
</dbReference>
<proteinExistence type="predicted"/>
<dbReference type="PROSITE" id="PS51186">
    <property type="entry name" value="GNAT"/>
    <property type="match status" value="1"/>
</dbReference>
<dbReference type="SUPFAM" id="SSF55729">
    <property type="entry name" value="Acyl-CoA N-acyltransferases (Nat)"/>
    <property type="match status" value="1"/>
</dbReference>
<evidence type="ECO:0000259" key="3">
    <source>
        <dbReference type="PROSITE" id="PS51186"/>
    </source>
</evidence>
<dbReference type="PRINTS" id="PR01754">
    <property type="entry name" value="SACTRNSFRASE"/>
</dbReference>
<evidence type="ECO:0000256" key="1">
    <source>
        <dbReference type="ARBA" id="ARBA00022679"/>
    </source>
</evidence>